<organism evidence="2">
    <name type="scientific">uncultured Thermomicrobiales bacterium</name>
    <dbReference type="NCBI Taxonomy" id="1645740"/>
    <lineage>
        <taxon>Bacteria</taxon>
        <taxon>Pseudomonadati</taxon>
        <taxon>Thermomicrobiota</taxon>
        <taxon>Thermomicrobia</taxon>
        <taxon>Thermomicrobiales</taxon>
        <taxon>environmental samples</taxon>
    </lineage>
</organism>
<feature type="non-terminal residue" evidence="2">
    <location>
        <position position="32"/>
    </location>
</feature>
<proteinExistence type="predicted"/>
<dbReference type="EMBL" id="CADCWM010000838">
    <property type="protein sequence ID" value="CAA9582173.1"/>
    <property type="molecule type" value="Genomic_DNA"/>
</dbReference>
<reference evidence="2" key="1">
    <citation type="submission" date="2020-02" db="EMBL/GenBank/DDBJ databases">
        <authorList>
            <person name="Meier V. D."/>
        </authorList>
    </citation>
    <scope>NUCLEOTIDE SEQUENCE</scope>
    <source>
        <strain evidence="2">AVDCRST_MAG88</strain>
    </source>
</reference>
<protein>
    <submittedName>
        <fullName evidence="2">Uncharacterized protein</fullName>
    </submittedName>
</protein>
<gene>
    <name evidence="2" type="ORF">AVDCRST_MAG88-3477</name>
</gene>
<dbReference type="AlphaFoldDB" id="A0A6J4VPN5"/>
<evidence type="ECO:0000256" key="1">
    <source>
        <dbReference type="SAM" id="MobiDB-lite"/>
    </source>
</evidence>
<feature type="compositionally biased region" description="Low complexity" evidence="1">
    <location>
        <begin position="1"/>
        <end position="24"/>
    </location>
</feature>
<accession>A0A6J4VPN5</accession>
<sequence>SRRSPSACATRSSASAASSSTSRSWWPGRARG</sequence>
<evidence type="ECO:0000313" key="2">
    <source>
        <dbReference type="EMBL" id="CAA9582173.1"/>
    </source>
</evidence>
<name>A0A6J4VPN5_9BACT</name>
<feature type="region of interest" description="Disordered" evidence="1">
    <location>
        <begin position="1"/>
        <end position="32"/>
    </location>
</feature>
<feature type="non-terminal residue" evidence="2">
    <location>
        <position position="1"/>
    </location>
</feature>